<dbReference type="AlphaFoldDB" id="A0AAD3HH42"/>
<keyword evidence="3" id="KW-1185">Reference proteome</keyword>
<protein>
    <submittedName>
        <fullName evidence="2">Uncharacterized protein</fullName>
    </submittedName>
</protein>
<comment type="caution">
    <text evidence="2">The sequence shown here is derived from an EMBL/GenBank/DDBJ whole genome shotgun (WGS) entry which is preliminary data.</text>
</comment>
<evidence type="ECO:0000256" key="1">
    <source>
        <dbReference type="SAM" id="MobiDB-lite"/>
    </source>
</evidence>
<proteinExistence type="predicted"/>
<feature type="compositionally biased region" description="Polar residues" evidence="1">
    <location>
        <begin position="129"/>
        <end position="148"/>
    </location>
</feature>
<evidence type="ECO:0000313" key="3">
    <source>
        <dbReference type="Proteomes" id="UP001054857"/>
    </source>
</evidence>
<sequence length="148" mass="15386">MEVTAARVANMMLRRSGSRKDGFDKVAALGTMFSQWSPRDPMRRMTMGGAPPQLETPAAAATECIPDAVCQLAPRSSLTIQDSVLSPKAALLSPTTSFKDGASLLSPRTSLSMAGMEALLVSAGRGLSDTPQQSGTVTITPSPLACSS</sequence>
<accession>A0AAD3HH42</accession>
<feature type="region of interest" description="Disordered" evidence="1">
    <location>
        <begin position="127"/>
        <end position="148"/>
    </location>
</feature>
<evidence type="ECO:0000313" key="2">
    <source>
        <dbReference type="EMBL" id="GFR41119.1"/>
    </source>
</evidence>
<reference evidence="2 3" key="1">
    <citation type="journal article" date="2021" name="Sci. Rep.">
        <title>Genome sequencing of the multicellular alga Astrephomene provides insights into convergent evolution of germ-soma differentiation.</title>
        <authorList>
            <person name="Yamashita S."/>
            <person name="Yamamoto K."/>
            <person name="Matsuzaki R."/>
            <person name="Suzuki S."/>
            <person name="Yamaguchi H."/>
            <person name="Hirooka S."/>
            <person name="Minakuchi Y."/>
            <person name="Miyagishima S."/>
            <person name="Kawachi M."/>
            <person name="Toyoda A."/>
            <person name="Nozaki H."/>
        </authorList>
    </citation>
    <scope>NUCLEOTIDE SEQUENCE [LARGE SCALE GENOMIC DNA]</scope>
    <source>
        <strain evidence="2 3">NIES-4017</strain>
    </source>
</reference>
<gene>
    <name evidence="2" type="ORF">Agub_g1763</name>
</gene>
<dbReference type="Proteomes" id="UP001054857">
    <property type="component" value="Unassembled WGS sequence"/>
</dbReference>
<dbReference type="EMBL" id="BMAR01000001">
    <property type="protein sequence ID" value="GFR41119.1"/>
    <property type="molecule type" value="Genomic_DNA"/>
</dbReference>
<name>A0AAD3HH42_9CHLO</name>
<organism evidence="2 3">
    <name type="scientific">Astrephomene gubernaculifera</name>
    <dbReference type="NCBI Taxonomy" id="47775"/>
    <lineage>
        <taxon>Eukaryota</taxon>
        <taxon>Viridiplantae</taxon>
        <taxon>Chlorophyta</taxon>
        <taxon>core chlorophytes</taxon>
        <taxon>Chlorophyceae</taxon>
        <taxon>CS clade</taxon>
        <taxon>Chlamydomonadales</taxon>
        <taxon>Astrephomenaceae</taxon>
        <taxon>Astrephomene</taxon>
    </lineage>
</organism>